<dbReference type="OrthoDB" id="6007484at2"/>
<comment type="caution">
    <text evidence="1">The sequence shown here is derived from an EMBL/GenBank/DDBJ whole genome shotgun (WGS) entry which is preliminary data.</text>
</comment>
<evidence type="ECO:0000313" key="1">
    <source>
        <dbReference type="EMBL" id="RCW74467.1"/>
    </source>
</evidence>
<proteinExistence type="predicted"/>
<gene>
    <name evidence="1" type="ORF">DES41_102790</name>
</gene>
<protein>
    <submittedName>
        <fullName evidence="1">2'-5' RNA ligase</fullName>
    </submittedName>
</protein>
<dbReference type="RefSeq" id="WP_114467562.1">
    <property type="nucleotide sequence ID" value="NZ_QPJK01000002.1"/>
</dbReference>
<sequence>MTTPSLFFMAKPPAEVRHAVQQTLAVNGWDTALGDTLFAPHHWHQSLSHPLASTPALRHALVEIGAHIRTQAFTVLLNRIAGTAADQAAIHWKVHATAKPAAFDALLANIRDGLQAHGIDGMPGHSPHVTVSYRAPHRLARQAIQPIPWRIDEVLLVEGQGDPYRYEPLGRWSLRPAPQGLESQRALW</sequence>
<keyword evidence="2" id="KW-1185">Reference proteome</keyword>
<name>A0A368Y6M5_9BURK</name>
<dbReference type="Proteomes" id="UP000252884">
    <property type="component" value="Unassembled WGS sequence"/>
</dbReference>
<organism evidence="1 2">
    <name type="scientific">Pseudorhodoferax soli</name>
    <dbReference type="NCBI Taxonomy" id="545864"/>
    <lineage>
        <taxon>Bacteria</taxon>
        <taxon>Pseudomonadati</taxon>
        <taxon>Pseudomonadota</taxon>
        <taxon>Betaproteobacteria</taxon>
        <taxon>Burkholderiales</taxon>
        <taxon>Comamonadaceae</taxon>
    </lineage>
</organism>
<dbReference type="Gene3D" id="3.90.1140.10">
    <property type="entry name" value="Cyclic phosphodiesterase"/>
    <property type="match status" value="1"/>
</dbReference>
<dbReference type="AlphaFoldDB" id="A0A368Y6M5"/>
<evidence type="ECO:0000313" key="2">
    <source>
        <dbReference type="Proteomes" id="UP000252884"/>
    </source>
</evidence>
<accession>A0A368Y6M5</accession>
<dbReference type="EMBL" id="QPJK01000002">
    <property type="protein sequence ID" value="RCW74467.1"/>
    <property type="molecule type" value="Genomic_DNA"/>
</dbReference>
<keyword evidence="1" id="KW-0436">Ligase</keyword>
<dbReference type="InterPro" id="IPR009097">
    <property type="entry name" value="Cyclic_Pdiesterase"/>
</dbReference>
<reference evidence="1 2" key="1">
    <citation type="submission" date="2018-07" db="EMBL/GenBank/DDBJ databases">
        <title>Genomic Encyclopedia of Type Strains, Phase IV (KMG-IV): sequencing the most valuable type-strain genomes for metagenomic binning, comparative biology and taxonomic classification.</title>
        <authorList>
            <person name="Goeker M."/>
        </authorList>
    </citation>
    <scope>NUCLEOTIDE SEQUENCE [LARGE SCALE GENOMIC DNA]</scope>
    <source>
        <strain evidence="1 2">DSM 21634</strain>
    </source>
</reference>
<dbReference type="GO" id="GO:0016874">
    <property type="term" value="F:ligase activity"/>
    <property type="evidence" value="ECO:0007669"/>
    <property type="project" value="UniProtKB-KW"/>
</dbReference>
<dbReference type="SUPFAM" id="SSF55144">
    <property type="entry name" value="LigT-like"/>
    <property type="match status" value="1"/>
</dbReference>